<keyword evidence="4" id="KW-0812">Transmembrane</keyword>
<feature type="transmembrane region" description="Helical" evidence="4">
    <location>
        <begin position="93"/>
        <end position="111"/>
    </location>
</feature>
<dbReference type="PANTHER" id="PTHR10414">
    <property type="entry name" value="ETHANOLAMINEPHOSPHOTRANSFERASE"/>
    <property type="match status" value="1"/>
</dbReference>
<evidence type="ECO:0000313" key="5">
    <source>
        <dbReference type="EMBL" id="HGS88171.1"/>
    </source>
</evidence>
<dbReference type="GO" id="GO:0016780">
    <property type="term" value="F:phosphotransferase activity, for other substituted phosphate groups"/>
    <property type="evidence" value="ECO:0007669"/>
    <property type="project" value="InterPro"/>
</dbReference>
<dbReference type="Gene3D" id="1.20.120.1760">
    <property type="match status" value="1"/>
</dbReference>
<dbReference type="GO" id="GO:0008654">
    <property type="term" value="P:phospholipid biosynthetic process"/>
    <property type="evidence" value="ECO:0007669"/>
    <property type="project" value="InterPro"/>
</dbReference>
<dbReference type="GO" id="GO:0016020">
    <property type="term" value="C:membrane"/>
    <property type="evidence" value="ECO:0007669"/>
    <property type="project" value="UniProtKB-SubCell"/>
</dbReference>
<dbReference type="PANTHER" id="PTHR10414:SF37">
    <property type="entry name" value="BB IN A BOXCAR, ISOFORM C"/>
    <property type="match status" value="1"/>
</dbReference>
<dbReference type="InterPro" id="IPR043130">
    <property type="entry name" value="CDP-OH_PTrfase_TM_dom"/>
</dbReference>
<protein>
    <recommendedName>
        <fullName evidence="6">CDP-alcohol phosphatidyltransferase family protein</fullName>
    </recommendedName>
</protein>
<feature type="region of interest" description="Disordered" evidence="3">
    <location>
        <begin position="275"/>
        <end position="323"/>
    </location>
</feature>
<dbReference type="EMBL" id="DSXR01000115">
    <property type="protein sequence ID" value="HGS88171.1"/>
    <property type="molecule type" value="Genomic_DNA"/>
</dbReference>
<reference evidence="5" key="1">
    <citation type="journal article" date="2020" name="mSystems">
        <title>Genome- and Community-Level Interaction Insights into Carbon Utilization and Element Cycling Functions of Hydrothermarchaeota in Hydrothermal Sediment.</title>
        <authorList>
            <person name="Zhou Z."/>
            <person name="Liu Y."/>
            <person name="Xu W."/>
            <person name="Pan J."/>
            <person name="Luo Z.H."/>
            <person name="Li M."/>
        </authorList>
    </citation>
    <scope>NUCLEOTIDE SEQUENCE [LARGE SCALE GENOMIC DNA]</scope>
    <source>
        <strain evidence="5">SpSt-556</strain>
    </source>
</reference>
<evidence type="ECO:0000256" key="4">
    <source>
        <dbReference type="SAM" id="Phobius"/>
    </source>
</evidence>
<evidence type="ECO:0000256" key="1">
    <source>
        <dbReference type="ARBA" id="ARBA00004370"/>
    </source>
</evidence>
<feature type="transmembrane region" description="Helical" evidence="4">
    <location>
        <begin position="219"/>
        <end position="237"/>
    </location>
</feature>
<evidence type="ECO:0008006" key="6">
    <source>
        <dbReference type="Google" id="ProtNLM"/>
    </source>
</evidence>
<organism evidence="5">
    <name type="scientific">Bellilinea caldifistulae</name>
    <dbReference type="NCBI Taxonomy" id="360411"/>
    <lineage>
        <taxon>Bacteria</taxon>
        <taxon>Bacillati</taxon>
        <taxon>Chloroflexota</taxon>
        <taxon>Anaerolineae</taxon>
        <taxon>Anaerolineales</taxon>
        <taxon>Anaerolineaceae</taxon>
        <taxon>Bellilinea</taxon>
    </lineage>
</organism>
<comment type="caution">
    <text evidence="5">The sequence shown here is derived from an EMBL/GenBank/DDBJ whole genome shotgun (WGS) entry which is preliminary data.</text>
</comment>
<dbReference type="InterPro" id="IPR000462">
    <property type="entry name" value="CDP-OH_P_trans"/>
</dbReference>
<dbReference type="AlphaFoldDB" id="A0A7C4Q2X4"/>
<dbReference type="Pfam" id="PF01066">
    <property type="entry name" value="CDP-OH_P_transf"/>
    <property type="match status" value="1"/>
</dbReference>
<accession>A0A7C4Q2X4</accession>
<proteinExistence type="predicted"/>
<sequence>MLPFRYLPDVFYSNCPRTAIKPLYRLSSIKKIKGSQYPPERAIIKSREGRRYLMDEQQLKNHQRINDILFGPLERPALAWLARKMPAWVTPDLLTGIGFAASILIFVSYWLTSISHYFLWLASFGFILNWFGDSLDGTLARYRKIERPRYGFFIDHVTDTFSEILVFIGIGLSPYVDFRVALIGLISYLNISILVYLIMVTKGVFKISLWKIGPTEIRVMAILANTVVFFIGNPAWSTPMGEVSLYNTIVLFVAALLLVFFIYEALRTGGELAKEDDFSRQRREERERQRQARRAQKEHEKMMRKARKTSSSHKSITGGVSSD</sequence>
<feature type="compositionally biased region" description="Basic and acidic residues" evidence="3">
    <location>
        <begin position="275"/>
        <end position="303"/>
    </location>
</feature>
<feature type="transmembrane region" description="Helical" evidence="4">
    <location>
        <begin position="117"/>
        <end position="140"/>
    </location>
</feature>
<dbReference type="InterPro" id="IPR014472">
    <property type="entry name" value="CHOPT"/>
</dbReference>
<keyword evidence="2 4" id="KW-0472">Membrane</keyword>
<feature type="transmembrane region" description="Helical" evidence="4">
    <location>
        <begin position="178"/>
        <end position="198"/>
    </location>
</feature>
<feature type="transmembrane region" description="Helical" evidence="4">
    <location>
        <begin position="243"/>
        <end position="263"/>
    </location>
</feature>
<comment type="subcellular location">
    <subcellularLocation>
        <location evidence="1">Membrane</location>
    </subcellularLocation>
</comment>
<feature type="compositionally biased region" description="Polar residues" evidence="3">
    <location>
        <begin position="312"/>
        <end position="323"/>
    </location>
</feature>
<gene>
    <name evidence="5" type="ORF">ENT17_11230</name>
</gene>
<keyword evidence="4" id="KW-1133">Transmembrane helix</keyword>
<evidence type="ECO:0000256" key="2">
    <source>
        <dbReference type="ARBA" id="ARBA00023136"/>
    </source>
</evidence>
<name>A0A7C4Q2X4_9CHLR</name>
<evidence type="ECO:0000256" key="3">
    <source>
        <dbReference type="SAM" id="MobiDB-lite"/>
    </source>
</evidence>